<dbReference type="PANTHER" id="PTHR45947">
    <property type="entry name" value="SULFOQUINOVOSYL TRANSFERASE SQD2"/>
    <property type="match status" value="1"/>
</dbReference>
<dbReference type="InterPro" id="IPR050194">
    <property type="entry name" value="Glycosyltransferase_grp1"/>
</dbReference>
<name>A0A0A2GZF2_9FLAO</name>
<accession>A0A0A2GZF2</accession>
<dbReference type="EMBL" id="JSAQ01000001">
    <property type="protein sequence ID" value="KGO07716.1"/>
    <property type="molecule type" value="Genomic_DNA"/>
</dbReference>
<dbReference type="InterPro" id="IPR001296">
    <property type="entry name" value="Glyco_trans_1"/>
</dbReference>
<gene>
    <name evidence="2" type="ORF">NV36_13275</name>
</gene>
<keyword evidence="3" id="KW-1185">Reference proteome</keyword>
<dbReference type="SUPFAM" id="SSF53756">
    <property type="entry name" value="UDP-Glycosyltransferase/glycogen phosphorylase"/>
    <property type="match status" value="1"/>
</dbReference>
<dbReference type="Pfam" id="PF00534">
    <property type="entry name" value="Glycos_transf_1"/>
    <property type="match status" value="1"/>
</dbReference>
<dbReference type="CDD" id="cd03801">
    <property type="entry name" value="GT4_PimA-like"/>
    <property type="match status" value="1"/>
</dbReference>
<dbReference type="GO" id="GO:0016757">
    <property type="term" value="F:glycosyltransferase activity"/>
    <property type="evidence" value="ECO:0007669"/>
    <property type="project" value="TreeGrafter"/>
</dbReference>
<dbReference type="KEGG" id="ddo:I597_1536"/>
<proteinExistence type="predicted"/>
<dbReference type="PANTHER" id="PTHR45947:SF3">
    <property type="entry name" value="SULFOQUINOVOSYL TRANSFERASE SQD2"/>
    <property type="match status" value="1"/>
</dbReference>
<keyword evidence="2" id="KW-0808">Transferase</keyword>
<dbReference type="Proteomes" id="UP000030140">
    <property type="component" value="Unassembled WGS sequence"/>
</dbReference>
<dbReference type="AlphaFoldDB" id="A0A0A2GZF2"/>
<comment type="caution">
    <text evidence="2">The sequence shown here is derived from an EMBL/GenBank/DDBJ whole genome shotgun (WGS) entry which is preliminary data.</text>
</comment>
<reference evidence="2 3" key="1">
    <citation type="submission" date="2014-10" db="EMBL/GenBank/DDBJ databases">
        <title>Draft genome sequence of the proteorhodopsin-containing marine bacterium Dokdonia donghaensis.</title>
        <authorList>
            <person name="Gomez-Consarnau L."/>
            <person name="Gonzalez J.M."/>
            <person name="Riedel T."/>
            <person name="Jaenicke S."/>
            <person name="Wagner-Doebler I."/>
            <person name="Fuhrman J.A."/>
        </authorList>
    </citation>
    <scope>NUCLEOTIDE SEQUENCE [LARGE SCALE GENOMIC DNA]</scope>
    <source>
        <strain evidence="2 3">DSW-1</strain>
    </source>
</reference>
<evidence type="ECO:0000313" key="2">
    <source>
        <dbReference type="EMBL" id="KGO07716.1"/>
    </source>
</evidence>
<dbReference type="OrthoDB" id="139410at2"/>
<dbReference type="RefSeq" id="WP_035328078.1">
    <property type="nucleotide sequence ID" value="NZ_CP015125.1"/>
</dbReference>
<protein>
    <submittedName>
        <fullName evidence="2">Glycosyl transferase family 1</fullName>
    </submittedName>
</protein>
<sequence>MKTRKLLYVGNALSASGKTLATIETLSPLLEQESYDVIITSQKPNKLLRLLDMIATFYKVRDTVDVVLIDTYSTLNFWYAVIIGRLCSKSNLPYIPILHGGNLPERLEKKPGICKKLFGDASCNVAPSGYLYSAFAKAGFSNLIHIPNTLEIEKYPFTERENFKPKLLWVRSFAKIYNPLMAIKVLEQLLTHHPDATLTMVGPEKDGSLQSCKEYARTNNLPVTFTGKLSKKEWIKESTKHDIFINTTNFDNMPLSVVEAMALGLLVVSTSVGGMPYLISDKEDGYLSPPSDVKLFTEKVVNAISNTNDSIKITQKARDKVAAYDWESVKSKWRQVLY</sequence>
<feature type="domain" description="Glycosyl transferase family 1" evidence="1">
    <location>
        <begin position="163"/>
        <end position="319"/>
    </location>
</feature>
<evidence type="ECO:0000313" key="3">
    <source>
        <dbReference type="Proteomes" id="UP000030140"/>
    </source>
</evidence>
<evidence type="ECO:0000259" key="1">
    <source>
        <dbReference type="Pfam" id="PF00534"/>
    </source>
</evidence>
<dbReference type="PATRIC" id="fig|1300343.5.peg.1545"/>
<organism evidence="2 3">
    <name type="scientific">Dokdonia donghaensis DSW-1</name>
    <dbReference type="NCBI Taxonomy" id="1300343"/>
    <lineage>
        <taxon>Bacteria</taxon>
        <taxon>Pseudomonadati</taxon>
        <taxon>Bacteroidota</taxon>
        <taxon>Flavobacteriia</taxon>
        <taxon>Flavobacteriales</taxon>
        <taxon>Flavobacteriaceae</taxon>
        <taxon>Dokdonia</taxon>
    </lineage>
</organism>
<dbReference type="Gene3D" id="3.40.50.2000">
    <property type="entry name" value="Glycogen Phosphorylase B"/>
    <property type="match status" value="2"/>
</dbReference>